<dbReference type="Gene3D" id="3.30.300.30">
    <property type="match status" value="1"/>
</dbReference>
<sequence length="576" mass="64240">MQLNLSSLFCSKTLPTISATEYESVCTNRKSIVIHGDALRTRSMDNITLFDLLFTKEYNRTPSDQIVFAEASDPNNHITYGQLQDQVLRCAFGLKRMFNIQHGDVVVICSPNSLEYPVLFYGIIAAGGVAAPIRHSTYSSFEETVNVINIIQPKAIIVHESEIQTVFPAAEKAKIPMSNILVITSCIDYIKDTYAGAQVVDSNLFSNGEAAEPYPYTKDDLMNSPCCLYLTSASTGDCKVVMIQQSSLVCLLLNGPYITPPLRCLALSLFSFVSGLRCHLLVGLFCGSTTYITKDKERTLEDICKAVQRLKINFMIGVPCLASGLVKQLNIAKRYDLSSMTRAFTCGTFMDKSIIRLARKHLNITFINVYGMTEALEIFANDEEHSLAGSVGRLVYGALARIVDEDGNDLPIGEEGELRIKSPMVTLGYQRNPEATAELFDNQGYLKTGDIFRVDKDGYFYFITRKKDLIKAFVVNIFPIEIEQILINHPQVTDCAVIGIHSKEEGLEVPRAYVSLLDDSKDKHSLLEEIRVYADSQLPDPKRLRGGVFEIPVFPRTASGKIQRFKLRQMVEKGCI</sequence>
<keyword evidence="6" id="KW-1185">Reference proteome</keyword>
<dbReference type="Pfam" id="PF00501">
    <property type="entry name" value="AMP-binding"/>
    <property type="match status" value="1"/>
</dbReference>
<keyword evidence="2" id="KW-0436">Ligase</keyword>
<dbReference type="Proteomes" id="UP000252139">
    <property type="component" value="Unassembled WGS sequence"/>
</dbReference>
<dbReference type="GO" id="GO:0019748">
    <property type="term" value="P:secondary metabolic process"/>
    <property type="evidence" value="ECO:0007669"/>
    <property type="project" value="TreeGrafter"/>
</dbReference>
<dbReference type="InterPro" id="IPR045851">
    <property type="entry name" value="AMP-bd_C_sf"/>
</dbReference>
<dbReference type="Gene3D" id="3.40.50.980">
    <property type="match status" value="2"/>
</dbReference>
<comment type="caution">
    <text evidence="5">The sequence shown here is derived from an EMBL/GenBank/DDBJ whole genome shotgun (WGS) entry which is preliminary data.</text>
</comment>
<evidence type="ECO:0000256" key="2">
    <source>
        <dbReference type="ARBA" id="ARBA00022598"/>
    </source>
</evidence>
<dbReference type="PANTHER" id="PTHR24096">
    <property type="entry name" value="LONG-CHAIN-FATTY-ACID--COA LIGASE"/>
    <property type="match status" value="1"/>
</dbReference>
<feature type="domain" description="AMP-dependent synthetase/ligase" evidence="3">
    <location>
        <begin position="57"/>
        <end position="429"/>
    </location>
</feature>
<dbReference type="AlphaFoldDB" id="A0A367JLT1"/>
<organism evidence="5 6">
    <name type="scientific">Rhizopus azygosporus</name>
    <name type="common">Rhizopus microsporus var. azygosporus</name>
    <dbReference type="NCBI Taxonomy" id="86630"/>
    <lineage>
        <taxon>Eukaryota</taxon>
        <taxon>Fungi</taxon>
        <taxon>Fungi incertae sedis</taxon>
        <taxon>Mucoromycota</taxon>
        <taxon>Mucoromycotina</taxon>
        <taxon>Mucoromycetes</taxon>
        <taxon>Mucorales</taxon>
        <taxon>Mucorineae</taxon>
        <taxon>Rhizopodaceae</taxon>
        <taxon>Rhizopus</taxon>
    </lineage>
</organism>
<reference evidence="5 6" key="1">
    <citation type="journal article" date="2018" name="G3 (Bethesda)">
        <title>Phylogenetic and Phylogenomic Definition of Rhizopus Species.</title>
        <authorList>
            <person name="Gryganskyi A.P."/>
            <person name="Golan J."/>
            <person name="Dolatabadi S."/>
            <person name="Mondo S."/>
            <person name="Robb S."/>
            <person name="Idnurm A."/>
            <person name="Muszewska A."/>
            <person name="Steczkiewicz K."/>
            <person name="Masonjones S."/>
            <person name="Liao H.L."/>
            <person name="Gajdeczka M.T."/>
            <person name="Anike F."/>
            <person name="Vuek A."/>
            <person name="Anishchenko I.M."/>
            <person name="Voigt K."/>
            <person name="de Hoog G.S."/>
            <person name="Smith M.E."/>
            <person name="Heitman J."/>
            <person name="Vilgalys R."/>
            <person name="Stajich J.E."/>
        </authorList>
    </citation>
    <scope>NUCLEOTIDE SEQUENCE [LARGE SCALE GENOMIC DNA]</scope>
    <source>
        <strain evidence="5 6">CBS 357.93</strain>
    </source>
</reference>
<dbReference type="GO" id="GO:0016405">
    <property type="term" value="F:CoA-ligase activity"/>
    <property type="evidence" value="ECO:0007669"/>
    <property type="project" value="TreeGrafter"/>
</dbReference>
<dbReference type="Pfam" id="PF13193">
    <property type="entry name" value="AMP-binding_C"/>
    <property type="match status" value="1"/>
</dbReference>
<evidence type="ECO:0008006" key="7">
    <source>
        <dbReference type="Google" id="ProtNLM"/>
    </source>
</evidence>
<dbReference type="EMBL" id="PJQL01001052">
    <property type="protein sequence ID" value="RCH90892.1"/>
    <property type="molecule type" value="Genomic_DNA"/>
</dbReference>
<evidence type="ECO:0000313" key="6">
    <source>
        <dbReference type="Proteomes" id="UP000252139"/>
    </source>
</evidence>
<evidence type="ECO:0000259" key="4">
    <source>
        <dbReference type="Pfam" id="PF13193"/>
    </source>
</evidence>
<evidence type="ECO:0000313" key="5">
    <source>
        <dbReference type="EMBL" id="RCH90892.1"/>
    </source>
</evidence>
<gene>
    <name evidence="5" type="ORF">CU097_010501</name>
</gene>
<protein>
    <recommendedName>
        <fullName evidence="7">AMP-dependent synthetase/ligase domain-containing protein</fullName>
    </recommendedName>
</protein>
<dbReference type="SUPFAM" id="SSF56801">
    <property type="entry name" value="Acetyl-CoA synthetase-like"/>
    <property type="match status" value="1"/>
</dbReference>
<name>A0A367JLT1_RHIAZ</name>
<dbReference type="Gene3D" id="2.30.38.10">
    <property type="entry name" value="Luciferase, Domain 3"/>
    <property type="match status" value="1"/>
</dbReference>
<proteinExistence type="inferred from homology"/>
<dbReference type="InterPro" id="IPR025110">
    <property type="entry name" value="AMP-bd_C"/>
</dbReference>
<dbReference type="OrthoDB" id="6509636at2759"/>
<comment type="similarity">
    <text evidence="1">Belongs to the ATP-dependent AMP-binding enzyme family.</text>
</comment>
<feature type="domain" description="AMP-binding enzyme C-terminal" evidence="4">
    <location>
        <begin position="481"/>
        <end position="561"/>
    </location>
</feature>
<accession>A0A367JLT1</accession>
<evidence type="ECO:0000259" key="3">
    <source>
        <dbReference type="Pfam" id="PF00501"/>
    </source>
</evidence>
<dbReference type="InterPro" id="IPR000873">
    <property type="entry name" value="AMP-dep_synth/lig_dom"/>
</dbReference>
<dbReference type="STRING" id="86630.A0A367JLT1"/>
<dbReference type="PANTHER" id="PTHR24096:SF149">
    <property type="entry name" value="AMP-BINDING DOMAIN-CONTAINING PROTEIN-RELATED"/>
    <property type="match status" value="1"/>
</dbReference>
<evidence type="ECO:0000256" key="1">
    <source>
        <dbReference type="ARBA" id="ARBA00006432"/>
    </source>
</evidence>